<dbReference type="RefSeq" id="WP_195947079.1">
    <property type="nucleotide sequence ID" value="NZ_AP024085.1"/>
</dbReference>
<evidence type="ECO:0000313" key="1">
    <source>
        <dbReference type="EMBL" id="BCL57461.1"/>
    </source>
</evidence>
<name>A0A7I8DXV0_9FIRM</name>
<reference evidence="2" key="1">
    <citation type="submission" date="2020-09" db="EMBL/GenBank/DDBJ databases">
        <title>Complete genome sequencing of Faecalibacillus intestinalis strain 14EGH31.</title>
        <authorList>
            <person name="Sakamoto M."/>
            <person name="Murakami T."/>
            <person name="Mori H."/>
        </authorList>
    </citation>
    <scope>NUCLEOTIDE SEQUENCE [LARGE SCALE GENOMIC DNA]</scope>
    <source>
        <strain evidence="2">14EGH31</strain>
    </source>
</reference>
<dbReference type="GeneID" id="70579607"/>
<evidence type="ECO:0000313" key="2">
    <source>
        <dbReference type="Proteomes" id="UP000593842"/>
    </source>
</evidence>
<gene>
    <name evidence="1" type="ORF">Fi14EGH31_11730</name>
</gene>
<accession>A0A7I8DXV0</accession>
<proteinExistence type="predicted"/>
<dbReference type="EMBL" id="AP024085">
    <property type="protein sequence ID" value="BCL57461.1"/>
    <property type="molecule type" value="Genomic_DNA"/>
</dbReference>
<dbReference type="AlphaFoldDB" id="A0A7I8DXV0"/>
<dbReference type="Proteomes" id="UP000593842">
    <property type="component" value="Chromosome"/>
</dbReference>
<sequence>MADIPSKLTVPSDITMSDPADIKKLQDEIIALYKAVNQLIDVDAEQNKKLDNAVYYKE</sequence>
<protein>
    <submittedName>
        <fullName evidence="1">Uncharacterized protein</fullName>
    </submittedName>
</protein>
<dbReference type="KEGG" id="fit:Fi14EGH31_11730"/>
<organism evidence="1 2">
    <name type="scientific">Faecalibacillus intestinalis</name>
    <dbReference type="NCBI Taxonomy" id="1982626"/>
    <lineage>
        <taxon>Bacteria</taxon>
        <taxon>Bacillati</taxon>
        <taxon>Bacillota</taxon>
        <taxon>Erysipelotrichia</taxon>
        <taxon>Erysipelotrichales</taxon>
        <taxon>Coprobacillaceae</taxon>
        <taxon>Faecalibacillus</taxon>
    </lineage>
</organism>